<sequence length="105" mass="12566">MNILLYFIGPILVVLILNPILSSMYKDEEKNDKGFVLNYHRLTYRRKMIRTLWGIPFITLLFLVIYWIGDLSSIEYIILGIVFFSLLLMGFVHNYVKWIKNEKYV</sequence>
<dbReference type="EMBL" id="BJYA01000008">
    <property type="protein sequence ID" value="GEN45618.1"/>
    <property type="molecule type" value="Genomic_DNA"/>
</dbReference>
<dbReference type="OrthoDB" id="1934177at2"/>
<keyword evidence="1" id="KW-1133">Transmembrane helix</keyword>
<proteinExistence type="predicted"/>
<organism evidence="2 3">
    <name type="scientific">Alkalibacillus haloalkaliphilus</name>
    <dbReference type="NCBI Taxonomy" id="94136"/>
    <lineage>
        <taxon>Bacteria</taxon>
        <taxon>Bacillati</taxon>
        <taxon>Bacillota</taxon>
        <taxon>Bacilli</taxon>
        <taxon>Bacillales</taxon>
        <taxon>Bacillaceae</taxon>
        <taxon>Alkalibacillus</taxon>
    </lineage>
</organism>
<keyword evidence="3" id="KW-1185">Reference proteome</keyword>
<evidence type="ECO:0000256" key="1">
    <source>
        <dbReference type="SAM" id="Phobius"/>
    </source>
</evidence>
<keyword evidence="1" id="KW-0812">Transmembrane</keyword>
<feature type="transmembrane region" description="Helical" evidence="1">
    <location>
        <begin position="6"/>
        <end position="25"/>
    </location>
</feature>
<evidence type="ECO:0000313" key="3">
    <source>
        <dbReference type="Proteomes" id="UP000321440"/>
    </source>
</evidence>
<dbReference type="Proteomes" id="UP000321440">
    <property type="component" value="Unassembled WGS sequence"/>
</dbReference>
<evidence type="ECO:0000313" key="2">
    <source>
        <dbReference type="EMBL" id="GEN45618.1"/>
    </source>
</evidence>
<comment type="caution">
    <text evidence="2">The sequence shown here is derived from an EMBL/GenBank/DDBJ whole genome shotgun (WGS) entry which is preliminary data.</text>
</comment>
<dbReference type="AlphaFoldDB" id="A0A511W5P7"/>
<protein>
    <submittedName>
        <fullName evidence="2">Uncharacterized protein</fullName>
    </submittedName>
</protein>
<reference evidence="2 3" key="1">
    <citation type="submission" date="2019-07" db="EMBL/GenBank/DDBJ databases">
        <title>Whole genome shotgun sequence of Alkalibacillus haloalkaliphilus NBRC 103110.</title>
        <authorList>
            <person name="Hosoyama A."/>
            <person name="Uohara A."/>
            <person name="Ohji S."/>
            <person name="Ichikawa N."/>
        </authorList>
    </citation>
    <scope>NUCLEOTIDE SEQUENCE [LARGE SCALE GENOMIC DNA]</scope>
    <source>
        <strain evidence="2 3">NBRC 103110</strain>
    </source>
</reference>
<accession>A0A511W5P7</accession>
<feature type="transmembrane region" description="Helical" evidence="1">
    <location>
        <begin position="74"/>
        <end position="96"/>
    </location>
</feature>
<gene>
    <name evidence="2" type="ORF">AHA02nite_13940</name>
</gene>
<name>A0A511W5P7_9BACI</name>
<keyword evidence="1" id="KW-0472">Membrane</keyword>
<feature type="transmembrane region" description="Helical" evidence="1">
    <location>
        <begin position="51"/>
        <end position="68"/>
    </location>
</feature>